<protein>
    <recommendedName>
        <fullName evidence="4">BTB domain-containing protein</fullName>
    </recommendedName>
</protein>
<gene>
    <name evidence="2" type="ORF">PMZ80_010486</name>
</gene>
<proteinExistence type="predicted"/>
<dbReference type="Gene3D" id="3.30.710.10">
    <property type="entry name" value="Potassium Channel Kv1.1, Chain A"/>
    <property type="match status" value="1"/>
</dbReference>
<evidence type="ECO:0000313" key="3">
    <source>
        <dbReference type="Proteomes" id="UP001334248"/>
    </source>
</evidence>
<accession>A0ABR0R986</accession>
<evidence type="ECO:0000313" key="2">
    <source>
        <dbReference type="EMBL" id="KAK5937186.1"/>
    </source>
</evidence>
<name>A0ABR0R986_9EURO</name>
<dbReference type="InterPro" id="IPR011333">
    <property type="entry name" value="SKP1/BTB/POZ_sf"/>
</dbReference>
<dbReference type="Proteomes" id="UP001334248">
    <property type="component" value="Unassembled WGS sequence"/>
</dbReference>
<comment type="caution">
    <text evidence="2">The sequence shown here is derived from an EMBL/GenBank/DDBJ whole genome shotgun (WGS) entry which is preliminary data.</text>
</comment>
<evidence type="ECO:0008006" key="4">
    <source>
        <dbReference type="Google" id="ProtNLM"/>
    </source>
</evidence>
<evidence type="ECO:0000256" key="1">
    <source>
        <dbReference type="SAM" id="MobiDB-lite"/>
    </source>
</evidence>
<organism evidence="2 3">
    <name type="scientific">Knufia obscura</name>
    <dbReference type="NCBI Taxonomy" id="1635080"/>
    <lineage>
        <taxon>Eukaryota</taxon>
        <taxon>Fungi</taxon>
        <taxon>Dikarya</taxon>
        <taxon>Ascomycota</taxon>
        <taxon>Pezizomycotina</taxon>
        <taxon>Eurotiomycetes</taxon>
        <taxon>Chaetothyriomycetidae</taxon>
        <taxon>Chaetothyriales</taxon>
        <taxon>Trichomeriaceae</taxon>
        <taxon>Knufia</taxon>
    </lineage>
</organism>
<dbReference type="SUPFAM" id="SSF54695">
    <property type="entry name" value="POZ domain"/>
    <property type="match status" value="1"/>
</dbReference>
<dbReference type="RefSeq" id="XP_064725276.1">
    <property type="nucleotide sequence ID" value="XM_064878875.1"/>
</dbReference>
<keyword evidence="3" id="KW-1185">Reference proteome</keyword>
<feature type="compositionally biased region" description="Pro residues" evidence="1">
    <location>
        <begin position="42"/>
        <end position="51"/>
    </location>
</feature>
<reference evidence="2 3" key="1">
    <citation type="journal article" date="2023" name="Res Sq">
        <title>Genomic and morphological characterization of Knufia obscura isolated from the Mars 2020 spacecraft assembly facility.</title>
        <authorList>
            <person name="Chander A.M."/>
            <person name="Teixeira M.M."/>
            <person name="Singh N.K."/>
            <person name="Williams M.P."/>
            <person name="Parker C.W."/>
            <person name="Leo P."/>
            <person name="Stajich J.E."/>
            <person name="Torok T."/>
            <person name="Tighe S."/>
            <person name="Mason C.E."/>
            <person name="Venkateswaran K."/>
        </authorList>
    </citation>
    <scope>NUCLEOTIDE SEQUENCE [LARGE SCALE GENOMIC DNA]</scope>
    <source>
        <strain evidence="2 3">CCFEE 5817</strain>
    </source>
</reference>
<sequence length="313" mass="35002">MASRGPQGLPRMLPGPAPYQPTYYPPVGSSTAGAQPHIASQPPQPPQPLRPPSTQRQQVQNDTAPPSRPKSVPELVRDKLDKMAVLQARQQLLTLLGRKEGDILVICRDEDWRIHSWIIPRHWNLYDKCSHWDKENHTIDMSQDDPDAIAIILKYAYTGDPELLSAKKISKTPFQTLVEVAIVAQKYGASELLERVHCELWALDVEAANKAPVDEAAALAEDALTALVRLRQCASMSKGLQLFQPIVLAFLRDCLQFRVMPASLRQLLYRCFEEDRWLAILIIKFAYRGDIESTDGLLTTTAGLQAPTPSPSR</sequence>
<feature type="region of interest" description="Disordered" evidence="1">
    <location>
        <begin position="1"/>
        <end position="73"/>
    </location>
</feature>
<dbReference type="GeneID" id="90003935"/>
<dbReference type="EMBL" id="JAVHJV010000018">
    <property type="protein sequence ID" value="KAK5937186.1"/>
    <property type="molecule type" value="Genomic_DNA"/>
</dbReference>